<dbReference type="PIRSF" id="PIRSF021350">
    <property type="entry name" value="UCP021350"/>
    <property type="match status" value="1"/>
</dbReference>
<evidence type="ECO:0000256" key="2">
    <source>
        <dbReference type="ARBA" id="ARBA00023163"/>
    </source>
</evidence>
<name>A0A1I2MWF0_9BACL</name>
<dbReference type="SUPFAM" id="SSF46894">
    <property type="entry name" value="C-terminal effector domain of the bipartite response regulators"/>
    <property type="match status" value="1"/>
</dbReference>
<evidence type="ECO:0000313" key="4">
    <source>
        <dbReference type="EMBL" id="SFF94989.1"/>
    </source>
</evidence>
<dbReference type="GO" id="GO:0003677">
    <property type="term" value="F:DNA binding"/>
    <property type="evidence" value="ECO:0007669"/>
    <property type="project" value="InterPro"/>
</dbReference>
<accession>A0A1I2MWF0</accession>
<dbReference type="AlphaFoldDB" id="A0A1I2MWF0"/>
<dbReference type="STRING" id="269670.SAMN02982927_00093"/>
<dbReference type="RefSeq" id="WP_093668987.1">
    <property type="nucleotide sequence ID" value="NZ_FOOY01000003.1"/>
</dbReference>
<dbReference type="Pfam" id="PF14493">
    <property type="entry name" value="HTH_40"/>
    <property type="match status" value="1"/>
</dbReference>
<proteinExistence type="predicted"/>
<sequence>MYCDALVLYLIHQFRGDRTISGIYHLLKGKKSSQSVQDSYLFHVKPFFHSCDDLDRHSFQTLVERLNVCGWIQSAGSEQMHFILSTEGERQLTRFDLNKLIPDGLCNTDQVNDEGNFWLKLQLSVQTISALQYHQSAFLPITRQPSVTESVRKRIMKASLNRDQLASQLHHELHQLLLPIPLTEADLFAAQLTGFRMTGLTTSQIADSTGKDPYECRILFKSALRRIMKEVAEHKATYPFIAGLMKQTASTLSLTAGETFHLLKEGLSLQQVAKRRNLSVSTIEDHLVEITLKERNFNSSDFLSHELEQQIVETANQLNTRQLKSIKNQLHDEISYLQIRLALAKNTVQKGSLLIGENEETSKR</sequence>
<evidence type="ECO:0000313" key="5">
    <source>
        <dbReference type="Proteomes" id="UP000198752"/>
    </source>
</evidence>
<dbReference type="Proteomes" id="UP000198752">
    <property type="component" value="Unassembled WGS sequence"/>
</dbReference>
<dbReference type="Gene3D" id="1.10.10.1390">
    <property type="entry name" value="ATP-dependent DNA helicase RecQ"/>
    <property type="match status" value="1"/>
</dbReference>
<dbReference type="EMBL" id="FOOY01000003">
    <property type="protein sequence ID" value="SFF94989.1"/>
    <property type="molecule type" value="Genomic_DNA"/>
</dbReference>
<keyword evidence="2" id="KW-0804">Transcription</keyword>
<organism evidence="4 5">
    <name type="scientific">Sporolactobacillus nakayamae</name>
    <dbReference type="NCBI Taxonomy" id="269670"/>
    <lineage>
        <taxon>Bacteria</taxon>
        <taxon>Bacillati</taxon>
        <taxon>Bacillota</taxon>
        <taxon>Bacilli</taxon>
        <taxon>Bacillales</taxon>
        <taxon>Sporolactobacillaceae</taxon>
        <taxon>Sporolactobacillus</taxon>
    </lineage>
</organism>
<dbReference type="OrthoDB" id="2354672at2"/>
<feature type="domain" description="Helicase Helix-turn-helix" evidence="3">
    <location>
        <begin position="256"/>
        <end position="343"/>
    </location>
</feature>
<protein>
    <submittedName>
        <fullName evidence="4">Uncharacterized protein YpbB</fullName>
    </submittedName>
</protein>
<keyword evidence="1" id="KW-0805">Transcription regulation</keyword>
<dbReference type="GO" id="GO:0006355">
    <property type="term" value="P:regulation of DNA-templated transcription"/>
    <property type="evidence" value="ECO:0007669"/>
    <property type="project" value="InterPro"/>
</dbReference>
<reference evidence="5" key="1">
    <citation type="submission" date="2016-10" db="EMBL/GenBank/DDBJ databases">
        <authorList>
            <person name="Varghese N."/>
            <person name="Submissions S."/>
        </authorList>
    </citation>
    <scope>NUCLEOTIDE SEQUENCE [LARGE SCALE GENOMIC DNA]</scope>
    <source>
        <strain evidence="5">ATCC 700379</strain>
    </source>
</reference>
<evidence type="ECO:0000259" key="3">
    <source>
        <dbReference type="Pfam" id="PF14493"/>
    </source>
</evidence>
<dbReference type="InterPro" id="IPR029491">
    <property type="entry name" value="Helicase_HTH"/>
</dbReference>
<dbReference type="InterPro" id="IPR016032">
    <property type="entry name" value="Sig_transdc_resp-reg_C-effctor"/>
</dbReference>
<dbReference type="InterPro" id="IPR008308">
    <property type="entry name" value="YpbB-like"/>
</dbReference>
<gene>
    <name evidence="4" type="ORF">SAMN02982927_00093</name>
</gene>
<keyword evidence="5" id="KW-1185">Reference proteome</keyword>
<evidence type="ECO:0000256" key="1">
    <source>
        <dbReference type="ARBA" id="ARBA00023015"/>
    </source>
</evidence>